<dbReference type="Proteomes" id="UP000480185">
    <property type="component" value="Unassembled WGS sequence"/>
</dbReference>
<dbReference type="SMART" id="SM00304">
    <property type="entry name" value="HAMP"/>
    <property type="match status" value="1"/>
</dbReference>
<dbReference type="Gene3D" id="3.30.565.10">
    <property type="entry name" value="Histidine kinase-like ATPase, C-terminal domain"/>
    <property type="match status" value="1"/>
</dbReference>
<dbReference type="InterPro" id="IPR003660">
    <property type="entry name" value="HAMP_dom"/>
</dbReference>
<keyword evidence="3" id="KW-0597">Phosphoprotein</keyword>
<dbReference type="Pfam" id="PF02518">
    <property type="entry name" value="HATPase_c"/>
    <property type="match status" value="1"/>
</dbReference>
<dbReference type="InterPro" id="IPR003594">
    <property type="entry name" value="HATPase_dom"/>
</dbReference>
<keyword evidence="7" id="KW-0812">Transmembrane</keyword>
<name>A0A6G1XA27_9BACI</name>
<keyword evidence="7" id="KW-1133">Transmembrane helix</keyword>
<evidence type="ECO:0000256" key="2">
    <source>
        <dbReference type="ARBA" id="ARBA00022475"/>
    </source>
</evidence>
<dbReference type="InterPro" id="IPR050640">
    <property type="entry name" value="Bact_2-comp_sensor_kinase"/>
</dbReference>
<dbReference type="CDD" id="cd06225">
    <property type="entry name" value="HAMP"/>
    <property type="match status" value="1"/>
</dbReference>
<dbReference type="Pfam" id="PF06580">
    <property type="entry name" value="His_kinase"/>
    <property type="match status" value="1"/>
</dbReference>
<proteinExistence type="predicted"/>
<feature type="transmembrane region" description="Helical" evidence="7">
    <location>
        <begin position="9"/>
        <end position="29"/>
    </location>
</feature>
<evidence type="ECO:0000256" key="7">
    <source>
        <dbReference type="SAM" id="Phobius"/>
    </source>
</evidence>
<sequence length="592" mass="68932">MSKSLHKKLLVGMLLVTVIPIIISTIITYQSTSETIEKNLVNSNQQLMEVGMDNLVYYFRELDQMSLSWTFDEELMNDLDHQTLNFQQEQNLEYEIKNLLYQNPNISRVQYSVDNTGDTYYSERNVYLQQKQRVDDLRKKMGDRYRVFELKKYQDEVALVLHRKIVSVPDREVLGYLSIYTHVDELDAFLQRLYEEDENMFLFIESNNTISSYSSEHPNQVNDESVLSILTDSIKDNGQTSGSLDMEVNQEDGTALFHQDQYEDLSLTLVKFIPFTIIAEEAQSPLQQIAIVQMITVLVIIFFIYFVSISITRPIHRLMKNIRSIEKGDFEVKEKGVKREDELGLLEERFSSMVGRLNQLVNKEMRLQMEVTTAQLKMLQAQINPHFLYNTLQSIGTIALKHKLPDVYQRLISLSSLFRYSMDLKNKRVPLAKEVEMIDEYLYLQKGRFGDRLEYDIRCTDESLQIEVPKMVLQPLVENSIVHGIERGNQVGRIQISSQLDENMFQLEVSDNGPGFSVEKIAELQNMYKSKEVLSENRQGGIGLMNVLFRLYYEYGDSFTWTIDSEPFENTVLRLYISIKEGDVTRESINRG</sequence>
<comment type="caution">
    <text evidence="9">The sequence shown here is derived from an EMBL/GenBank/DDBJ whole genome shotgun (WGS) entry which is preliminary data.</text>
</comment>
<dbReference type="OrthoDB" id="9776552at2"/>
<evidence type="ECO:0000256" key="3">
    <source>
        <dbReference type="ARBA" id="ARBA00022553"/>
    </source>
</evidence>
<dbReference type="InterPro" id="IPR036890">
    <property type="entry name" value="HATPase_C_sf"/>
</dbReference>
<evidence type="ECO:0000256" key="6">
    <source>
        <dbReference type="ARBA" id="ARBA00023136"/>
    </source>
</evidence>
<evidence type="ECO:0000313" key="9">
    <source>
        <dbReference type="EMBL" id="MRG87863.1"/>
    </source>
</evidence>
<keyword evidence="2" id="KW-1003">Cell membrane</keyword>
<feature type="transmembrane region" description="Helical" evidence="7">
    <location>
        <begin position="290"/>
        <end position="311"/>
    </location>
</feature>
<reference evidence="9 10" key="1">
    <citation type="submission" date="2019-11" db="EMBL/GenBank/DDBJ databases">
        <authorList>
            <person name="Li J."/>
        </authorList>
    </citation>
    <scope>NUCLEOTIDE SEQUENCE [LARGE SCALE GENOMIC DNA]</scope>
    <source>
        <strain evidence="9 10">J4</strain>
    </source>
</reference>
<dbReference type="EMBL" id="WJNH01000013">
    <property type="protein sequence ID" value="MRG87863.1"/>
    <property type="molecule type" value="Genomic_DNA"/>
</dbReference>
<accession>A0A6G1XA27</accession>
<dbReference type="GO" id="GO:0005886">
    <property type="term" value="C:plasma membrane"/>
    <property type="evidence" value="ECO:0007669"/>
    <property type="project" value="UniProtKB-SubCell"/>
</dbReference>
<dbReference type="PROSITE" id="PS50885">
    <property type="entry name" value="HAMP"/>
    <property type="match status" value="1"/>
</dbReference>
<feature type="domain" description="HAMP" evidence="8">
    <location>
        <begin position="309"/>
        <end position="362"/>
    </location>
</feature>
<comment type="subcellular location">
    <subcellularLocation>
        <location evidence="1">Cell membrane</location>
        <topology evidence="1">Multi-pass membrane protein</topology>
    </subcellularLocation>
</comment>
<dbReference type="AlphaFoldDB" id="A0A6G1XA27"/>
<keyword evidence="6 7" id="KW-0472">Membrane</keyword>
<dbReference type="GO" id="GO:0000155">
    <property type="term" value="F:phosphorelay sensor kinase activity"/>
    <property type="evidence" value="ECO:0007669"/>
    <property type="project" value="InterPro"/>
</dbReference>
<dbReference type="PANTHER" id="PTHR34220:SF7">
    <property type="entry name" value="SENSOR HISTIDINE KINASE YPDA"/>
    <property type="match status" value="1"/>
</dbReference>
<evidence type="ECO:0000313" key="10">
    <source>
        <dbReference type="Proteomes" id="UP000480185"/>
    </source>
</evidence>
<evidence type="ECO:0000256" key="1">
    <source>
        <dbReference type="ARBA" id="ARBA00004651"/>
    </source>
</evidence>
<keyword evidence="5" id="KW-0418">Kinase</keyword>
<dbReference type="InterPro" id="IPR010559">
    <property type="entry name" value="Sig_transdc_His_kin_internal"/>
</dbReference>
<protein>
    <submittedName>
        <fullName evidence="9">HAMP domain-containing protein</fullName>
    </submittedName>
</protein>
<evidence type="ECO:0000256" key="5">
    <source>
        <dbReference type="ARBA" id="ARBA00022777"/>
    </source>
</evidence>
<keyword evidence="10" id="KW-1185">Reference proteome</keyword>
<dbReference type="SUPFAM" id="SSF55874">
    <property type="entry name" value="ATPase domain of HSP90 chaperone/DNA topoisomerase II/histidine kinase"/>
    <property type="match status" value="1"/>
</dbReference>
<evidence type="ECO:0000256" key="4">
    <source>
        <dbReference type="ARBA" id="ARBA00022679"/>
    </source>
</evidence>
<dbReference type="Gene3D" id="6.10.340.10">
    <property type="match status" value="1"/>
</dbReference>
<dbReference type="RefSeq" id="WP_153729756.1">
    <property type="nucleotide sequence ID" value="NZ_WJNH01000013.1"/>
</dbReference>
<dbReference type="SUPFAM" id="SSF158472">
    <property type="entry name" value="HAMP domain-like"/>
    <property type="match status" value="1"/>
</dbReference>
<gene>
    <name evidence="9" type="ORF">GH754_16485</name>
</gene>
<evidence type="ECO:0000259" key="8">
    <source>
        <dbReference type="PROSITE" id="PS50885"/>
    </source>
</evidence>
<keyword evidence="4" id="KW-0808">Transferase</keyword>
<organism evidence="9 10">
    <name type="scientific">Salinibacillus xinjiangensis</name>
    <dbReference type="NCBI Taxonomy" id="1229268"/>
    <lineage>
        <taxon>Bacteria</taxon>
        <taxon>Bacillati</taxon>
        <taxon>Bacillota</taxon>
        <taxon>Bacilli</taxon>
        <taxon>Bacillales</taxon>
        <taxon>Bacillaceae</taxon>
        <taxon>Salinibacillus</taxon>
    </lineage>
</organism>
<dbReference type="PANTHER" id="PTHR34220">
    <property type="entry name" value="SENSOR HISTIDINE KINASE YPDA"/>
    <property type="match status" value="1"/>
</dbReference>
<dbReference type="Pfam" id="PF00672">
    <property type="entry name" value="HAMP"/>
    <property type="match status" value="1"/>
</dbReference>